<accession>A0A4C1VIR5</accession>
<feature type="region of interest" description="Disordered" evidence="1">
    <location>
        <begin position="1"/>
        <end position="30"/>
    </location>
</feature>
<comment type="caution">
    <text evidence="2">The sequence shown here is derived from an EMBL/GenBank/DDBJ whole genome shotgun (WGS) entry which is preliminary data.</text>
</comment>
<dbReference type="EMBL" id="BGZK01000348">
    <property type="protein sequence ID" value="GBP38411.1"/>
    <property type="molecule type" value="Genomic_DNA"/>
</dbReference>
<proteinExistence type="predicted"/>
<protein>
    <submittedName>
        <fullName evidence="2">Uncharacterized protein</fullName>
    </submittedName>
</protein>
<sequence>MRVTKESPPSMDIDPEWSTLPAFQKGKGGPRLQSKYLSHAEFELLRKLRVKPPVCDRESDEAVVTCKS</sequence>
<gene>
    <name evidence="2" type="ORF">EVAR_28209_1</name>
</gene>
<evidence type="ECO:0000256" key="1">
    <source>
        <dbReference type="SAM" id="MobiDB-lite"/>
    </source>
</evidence>
<evidence type="ECO:0000313" key="3">
    <source>
        <dbReference type="Proteomes" id="UP000299102"/>
    </source>
</evidence>
<organism evidence="2 3">
    <name type="scientific">Eumeta variegata</name>
    <name type="common">Bagworm moth</name>
    <name type="synonym">Eumeta japonica</name>
    <dbReference type="NCBI Taxonomy" id="151549"/>
    <lineage>
        <taxon>Eukaryota</taxon>
        <taxon>Metazoa</taxon>
        <taxon>Ecdysozoa</taxon>
        <taxon>Arthropoda</taxon>
        <taxon>Hexapoda</taxon>
        <taxon>Insecta</taxon>
        <taxon>Pterygota</taxon>
        <taxon>Neoptera</taxon>
        <taxon>Endopterygota</taxon>
        <taxon>Lepidoptera</taxon>
        <taxon>Glossata</taxon>
        <taxon>Ditrysia</taxon>
        <taxon>Tineoidea</taxon>
        <taxon>Psychidae</taxon>
        <taxon>Oiketicinae</taxon>
        <taxon>Eumeta</taxon>
    </lineage>
</organism>
<name>A0A4C1VIR5_EUMVA</name>
<evidence type="ECO:0000313" key="2">
    <source>
        <dbReference type="EMBL" id="GBP38411.1"/>
    </source>
</evidence>
<reference evidence="2 3" key="1">
    <citation type="journal article" date="2019" name="Commun. Biol.">
        <title>The bagworm genome reveals a unique fibroin gene that provides high tensile strength.</title>
        <authorList>
            <person name="Kono N."/>
            <person name="Nakamura H."/>
            <person name="Ohtoshi R."/>
            <person name="Tomita M."/>
            <person name="Numata K."/>
            <person name="Arakawa K."/>
        </authorList>
    </citation>
    <scope>NUCLEOTIDE SEQUENCE [LARGE SCALE GENOMIC DNA]</scope>
</reference>
<keyword evidence="3" id="KW-1185">Reference proteome</keyword>
<dbReference type="Proteomes" id="UP000299102">
    <property type="component" value="Unassembled WGS sequence"/>
</dbReference>
<dbReference type="AlphaFoldDB" id="A0A4C1VIR5"/>